<dbReference type="SUPFAM" id="SSF58104">
    <property type="entry name" value="Methyl-accepting chemotaxis protein (MCP) signaling domain"/>
    <property type="match status" value="1"/>
</dbReference>
<dbReference type="InterPro" id="IPR051310">
    <property type="entry name" value="MCP_chemotaxis"/>
</dbReference>
<proteinExistence type="inferred from homology"/>
<dbReference type="PANTHER" id="PTHR43531:SF14">
    <property type="entry name" value="METHYL-ACCEPTING CHEMOTAXIS PROTEIN I-RELATED"/>
    <property type="match status" value="1"/>
</dbReference>
<dbReference type="Proteomes" id="UP001528672">
    <property type="component" value="Unassembled WGS sequence"/>
</dbReference>
<feature type="non-terminal residue" evidence="4">
    <location>
        <position position="1"/>
    </location>
</feature>
<sequence>GIAQVGDAVNQLDQVTQQNAALVEESAAAADSLRNQAARLAKVVSAFKLQGGALNMAGSSAQPRHTPAPQAARAPAAPALKRPSQASLSSPQRAAANAPALASAPKASSTSGNDDWESF</sequence>
<keyword evidence="5" id="KW-1185">Reference proteome</keyword>
<dbReference type="EMBL" id="JAQSIO010000015">
    <property type="protein sequence ID" value="MDD0817132.1"/>
    <property type="molecule type" value="Genomic_DNA"/>
</dbReference>
<evidence type="ECO:0000256" key="3">
    <source>
        <dbReference type="SAM" id="MobiDB-lite"/>
    </source>
</evidence>
<accession>A0ABT5MKM2</accession>
<comment type="caution">
    <text evidence="4">The sequence shown here is derived from an EMBL/GenBank/DDBJ whole genome shotgun (WGS) entry which is preliminary data.</text>
</comment>
<protein>
    <submittedName>
        <fullName evidence="4">Methyl-accepting chemotaxis protein</fullName>
    </submittedName>
</protein>
<keyword evidence="1" id="KW-0488">Methylation</keyword>
<feature type="compositionally biased region" description="Low complexity" evidence="3">
    <location>
        <begin position="61"/>
        <end position="79"/>
    </location>
</feature>
<feature type="region of interest" description="Disordered" evidence="3">
    <location>
        <begin position="56"/>
        <end position="119"/>
    </location>
</feature>
<reference evidence="4 5" key="1">
    <citation type="submission" date="2023-02" db="EMBL/GenBank/DDBJ databases">
        <title>Bacterial whole genome sequence for Curvibacter sp. HBC28.</title>
        <authorList>
            <person name="Le V."/>
            <person name="Ko S.-R."/>
            <person name="Ahn C.-Y."/>
            <person name="Oh H.-M."/>
        </authorList>
    </citation>
    <scope>NUCLEOTIDE SEQUENCE [LARGE SCALE GENOMIC DNA]</scope>
    <source>
        <strain evidence="4 5">HBC28</strain>
    </source>
</reference>
<dbReference type="Gene3D" id="1.10.287.950">
    <property type="entry name" value="Methyl-accepting chemotaxis protein"/>
    <property type="match status" value="1"/>
</dbReference>
<evidence type="ECO:0000313" key="5">
    <source>
        <dbReference type="Proteomes" id="UP001528672"/>
    </source>
</evidence>
<name>A0ABT5MKM2_9BURK</name>
<comment type="similarity">
    <text evidence="2">Belongs to the methyl-accepting chemotaxis (MCP) protein family.</text>
</comment>
<evidence type="ECO:0000313" key="4">
    <source>
        <dbReference type="EMBL" id="MDD0817132.1"/>
    </source>
</evidence>
<organism evidence="4 5">
    <name type="scientific">Curvibacter microcysteis</name>
    <dbReference type="NCBI Taxonomy" id="3026419"/>
    <lineage>
        <taxon>Bacteria</taxon>
        <taxon>Pseudomonadati</taxon>
        <taxon>Pseudomonadota</taxon>
        <taxon>Betaproteobacteria</taxon>
        <taxon>Burkholderiales</taxon>
        <taxon>Comamonadaceae</taxon>
        <taxon>Curvibacter</taxon>
    </lineage>
</organism>
<evidence type="ECO:0000256" key="1">
    <source>
        <dbReference type="ARBA" id="ARBA00022481"/>
    </source>
</evidence>
<gene>
    <name evidence="4" type="ORF">PSQ39_21035</name>
</gene>
<evidence type="ECO:0000256" key="2">
    <source>
        <dbReference type="ARBA" id="ARBA00029447"/>
    </source>
</evidence>
<dbReference type="PANTHER" id="PTHR43531">
    <property type="entry name" value="PROTEIN ICFG"/>
    <property type="match status" value="1"/>
</dbReference>
<feature type="compositionally biased region" description="Low complexity" evidence="3">
    <location>
        <begin position="89"/>
        <end position="111"/>
    </location>
</feature>